<keyword evidence="8" id="KW-1185">Reference proteome</keyword>
<dbReference type="Pfam" id="PF07162">
    <property type="entry name" value="B9-C2"/>
    <property type="match status" value="1"/>
</dbReference>
<dbReference type="CTD" id="27077"/>
<evidence type="ECO:0000256" key="3">
    <source>
        <dbReference type="ARBA" id="ARBA00022794"/>
    </source>
</evidence>
<comment type="similarity">
    <text evidence="6">Belongs to the B9D family.</text>
</comment>
<evidence type="ECO:0000256" key="2">
    <source>
        <dbReference type="ARBA" id="ARBA00022490"/>
    </source>
</evidence>
<dbReference type="GeneID" id="113204621"/>
<evidence type="ECO:0000313" key="9">
    <source>
        <dbReference type="RefSeq" id="XP_026275642.1"/>
    </source>
</evidence>
<protein>
    <recommendedName>
        <fullName evidence="7">B9 domain-containing protein 1</fullName>
    </recommendedName>
</protein>
<keyword evidence="2" id="KW-0963">Cytoplasm</keyword>
<evidence type="ECO:0000256" key="6">
    <source>
        <dbReference type="ARBA" id="ARBA00038411"/>
    </source>
</evidence>
<evidence type="ECO:0000256" key="4">
    <source>
        <dbReference type="ARBA" id="ARBA00023212"/>
    </source>
</evidence>
<dbReference type="KEGG" id="foc:113204621"/>
<comment type="subcellular location">
    <subcellularLocation>
        <location evidence="1">Cytoplasm</location>
        <location evidence="1">Cytoskeleton</location>
        <location evidence="1">Cilium basal body</location>
    </subcellularLocation>
</comment>
<accession>A0A6J1S3N1</accession>
<keyword evidence="3" id="KW-0970">Cilium biogenesis/degradation</keyword>
<sequence length="207" mass="23059">MSASSGLFLLSTTGQIETAEFPGFDNIYCKYCYMYGLDWVVTAGLEEGISQVGRCSNDERRIFVWNFPLEITFKSTNPFGWPQLIISCYGLDTFGNDVVRGYGVCHLPVSAGQHFKTIPMFVPESTSLLQKMTAWLTGRRPEYVDPRVLAQGEGREVTRVRSQGNVKVSFNIVTKDLQSLGYQNSPNMTTVTSVGALSSHMDNLNIE</sequence>
<dbReference type="AlphaFoldDB" id="A0A6J1S3N1"/>
<dbReference type="PROSITE" id="PS51381">
    <property type="entry name" value="C2_B9"/>
    <property type="match status" value="1"/>
</dbReference>
<dbReference type="PANTHER" id="PTHR12968:SF1">
    <property type="entry name" value="B9 DOMAIN-CONTAINING PROTEIN 1"/>
    <property type="match status" value="1"/>
</dbReference>
<name>A0A6J1S3N1_FRAOC</name>
<dbReference type="Proteomes" id="UP000504606">
    <property type="component" value="Unplaced"/>
</dbReference>
<evidence type="ECO:0000256" key="1">
    <source>
        <dbReference type="ARBA" id="ARBA00004120"/>
    </source>
</evidence>
<dbReference type="RefSeq" id="XP_026275642.1">
    <property type="nucleotide sequence ID" value="XM_026419857.2"/>
</dbReference>
<dbReference type="GO" id="GO:0060271">
    <property type="term" value="P:cilium assembly"/>
    <property type="evidence" value="ECO:0007669"/>
    <property type="project" value="TreeGrafter"/>
</dbReference>
<proteinExistence type="inferred from homology"/>
<evidence type="ECO:0000256" key="5">
    <source>
        <dbReference type="ARBA" id="ARBA00023273"/>
    </source>
</evidence>
<keyword evidence="5" id="KW-0966">Cell projection</keyword>
<dbReference type="PANTHER" id="PTHR12968">
    <property type="entry name" value="B9 DOMAIN-CONTAINING"/>
    <property type="match status" value="1"/>
</dbReference>
<reference evidence="9" key="1">
    <citation type="submission" date="2025-08" db="UniProtKB">
        <authorList>
            <consortium name="RefSeq"/>
        </authorList>
    </citation>
    <scope>IDENTIFICATION</scope>
    <source>
        <tissue evidence="9">Whole organism</tissue>
    </source>
</reference>
<keyword evidence="4" id="KW-0206">Cytoskeleton</keyword>
<evidence type="ECO:0000313" key="8">
    <source>
        <dbReference type="Proteomes" id="UP000504606"/>
    </source>
</evidence>
<dbReference type="InterPro" id="IPR010796">
    <property type="entry name" value="C2_B9-type_dom"/>
</dbReference>
<gene>
    <name evidence="9" type="primary">LOC113204621</name>
</gene>
<dbReference type="GO" id="GO:0036038">
    <property type="term" value="C:MKS complex"/>
    <property type="evidence" value="ECO:0007669"/>
    <property type="project" value="TreeGrafter"/>
</dbReference>
<dbReference type="OrthoDB" id="431939at2759"/>
<organism evidence="8 9">
    <name type="scientific">Frankliniella occidentalis</name>
    <name type="common">Western flower thrips</name>
    <name type="synonym">Euthrips occidentalis</name>
    <dbReference type="NCBI Taxonomy" id="133901"/>
    <lineage>
        <taxon>Eukaryota</taxon>
        <taxon>Metazoa</taxon>
        <taxon>Ecdysozoa</taxon>
        <taxon>Arthropoda</taxon>
        <taxon>Hexapoda</taxon>
        <taxon>Insecta</taxon>
        <taxon>Pterygota</taxon>
        <taxon>Neoptera</taxon>
        <taxon>Paraneoptera</taxon>
        <taxon>Thysanoptera</taxon>
        <taxon>Terebrantia</taxon>
        <taxon>Thripoidea</taxon>
        <taxon>Thripidae</taxon>
        <taxon>Frankliniella</taxon>
    </lineage>
</organism>
<evidence type="ECO:0000256" key="7">
    <source>
        <dbReference type="ARBA" id="ARBA00039274"/>
    </source>
</evidence>